<sequence length="104" mass="12173">MEIQRIAFCIRLAIADSKRKTGVTICEWMKRLICYYYTVNQKEGYCNAKSNNCHERLTATLRFLATGRSYEDLKYSTIISPQAMCYMIPETCKAIYNILKNEHL</sequence>
<organism evidence="1 2">
    <name type="scientific">Molorchus minor</name>
    <dbReference type="NCBI Taxonomy" id="1323400"/>
    <lineage>
        <taxon>Eukaryota</taxon>
        <taxon>Metazoa</taxon>
        <taxon>Ecdysozoa</taxon>
        <taxon>Arthropoda</taxon>
        <taxon>Hexapoda</taxon>
        <taxon>Insecta</taxon>
        <taxon>Pterygota</taxon>
        <taxon>Neoptera</taxon>
        <taxon>Endopterygota</taxon>
        <taxon>Coleoptera</taxon>
        <taxon>Polyphaga</taxon>
        <taxon>Cucujiformia</taxon>
        <taxon>Chrysomeloidea</taxon>
        <taxon>Cerambycidae</taxon>
        <taxon>Lamiinae</taxon>
        <taxon>Monochamini</taxon>
        <taxon>Molorchus</taxon>
    </lineage>
</organism>
<proteinExistence type="predicted"/>
<dbReference type="EMBL" id="JAPWTJ010000945">
    <property type="protein sequence ID" value="KAJ8974707.1"/>
    <property type="molecule type" value="Genomic_DNA"/>
</dbReference>
<evidence type="ECO:0000313" key="1">
    <source>
        <dbReference type="EMBL" id="KAJ8974707.1"/>
    </source>
</evidence>
<accession>A0ABQ9JB88</accession>
<reference evidence="1" key="1">
    <citation type="journal article" date="2023" name="Insect Mol. Biol.">
        <title>Genome sequencing provides insights into the evolution of gene families encoding plant cell wall-degrading enzymes in longhorned beetles.</title>
        <authorList>
            <person name="Shin N.R."/>
            <person name="Okamura Y."/>
            <person name="Kirsch R."/>
            <person name="Pauchet Y."/>
        </authorList>
    </citation>
    <scope>NUCLEOTIDE SEQUENCE</scope>
    <source>
        <strain evidence="1">MMC_N1</strain>
    </source>
</reference>
<evidence type="ECO:0000313" key="2">
    <source>
        <dbReference type="Proteomes" id="UP001162164"/>
    </source>
</evidence>
<gene>
    <name evidence="1" type="ORF">NQ317_018508</name>
</gene>
<protein>
    <submittedName>
        <fullName evidence="1">Uncharacterized protein</fullName>
    </submittedName>
</protein>
<keyword evidence="2" id="KW-1185">Reference proteome</keyword>
<dbReference type="Proteomes" id="UP001162164">
    <property type="component" value="Unassembled WGS sequence"/>
</dbReference>
<comment type="caution">
    <text evidence="1">The sequence shown here is derived from an EMBL/GenBank/DDBJ whole genome shotgun (WGS) entry which is preliminary data.</text>
</comment>
<name>A0ABQ9JB88_9CUCU</name>